<name>C9LII2_9BACT</name>
<dbReference type="HOGENOM" id="CLU_2846205_0_0_10"/>
<evidence type="ECO:0000313" key="2">
    <source>
        <dbReference type="Proteomes" id="UP000003460"/>
    </source>
</evidence>
<protein>
    <submittedName>
        <fullName evidence="1">Uncharacterized protein</fullName>
    </submittedName>
</protein>
<sequence length="65" mass="7402">MHAMRRHSISITQLASFSFNLPDLRLKLLAVLFYMSAAKSSCKSPFFLKCYAKIAKFSELRAMIA</sequence>
<gene>
    <name evidence="1" type="ORF">GCWU000325_02041</name>
</gene>
<evidence type="ECO:0000313" key="1">
    <source>
        <dbReference type="EMBL" id="EEX71298.1"/>
    </source>
</evidence>
<dbReference type="AlphaFoldDB" id="C9LII2"/>
<dbReference type="STRING" id="626522.GCWU000325_02041"/>
<keyword evidence="2" id="KW-1185">Reference proteome</keyword>
<organism evidence="1 2">
    <name type="scientific">Alloprevotella tannerae ATCC 51259</name>
    <dbReference type="NCBI Taxonomy" id="626522"/>
    <lineage>
        <taxon>Bacteria</taxon>
        <taxon>Pseudomonadati</taxon>
        <taxon>Bacteroidota</taxon>
        <taxon>Bacteroidia</taxon>
        <taxon>Bacteroidales</taxon>
        <taxon>Prevotellaceae</taxon>
        <taxon>Alloprevotella</taxon>
    </lineage>
</organism>
<comment type="caution">
    <text evidence="1">The sequence shown here is derived from an EMBL/GenBank/DDBJ whole genome shotgun (WGS) entry which is preliminary data.</text>
</comment>
<accession>C9LII2</accession>
<dbReference type="EMBL" id="ACIJ02000022">
    <property type="protein sequence ID" value="EEX71298.1"/>
    <property type="molecule type" value="Genomic_DNA"/>
</dbReference>
<reference evidence="1" key="1">
    <citation type="submission" date="2009-09" db="EMBL/GenBank/DDBJ databases">
        <authorList>
            <person name="Weinstock G."/>
            <person name="Sodergren E."/>
            <person name="Clifton S."/>
            <person name="Fulton L."/>
            <person name="Fulton B."/>
            <person name="Courtney L."/>
            <person name="Fronick C."/>
            <person name="Harrison M."/>
            <person name="Strong C."/>
            <person name="Farmer C."/>
            <person name="Delahaunty K."/>
            <person name="Markovic C."/>
            <person name="Hall O."/>
            <person name="Minx P."/>
            <person name="Tomlinson C."/>
            <person name="Mitreva M."/>
            <person name="Nelson J."/>
            <person name="Hou S."/>
            <person name="Wollam A."/>
            <person name="Pepin K.H."/>
            <person name="Johnson M."/>
            <person name="Bhonagiri V."/>
            <person name="Nash W.E."/>
            <person name="Warren W."/>
            <person name="Chinwalla A."/>
            <person name="Mardis E.R."/>
            <person name="Wilson R.K."/>
        </authorList>
    </citation>
    <scope>NUCLEOTIDE SEQUENCE [LARGE SCALE GENOMIC DNA]</scope>
    <source>
        <strain evidence="1">ATCC 51259</strain>
    </source>
</reference>
<proteinExistence type="predicted"/>
<dbReference type="Proteomes" id="UP000003460">
    <property type="component" value="Unassembled WGS sequence"/>
</dbReference>